<dbReference type="NCBIfam" id="TIGR00283">
    <property type="entry name" value="arch_pth2"/>
    <property type="match status" value="1"/>
</dbReference>
<proteinExistence type="inferred from homology"/>
<protein>
    <recommendedName>
        <fullName evidence="1">peptidyl-tRNA hydrolase</fullName>
        <ecNumber evidence="1">3.1.1.29</ecNumber>
    </recommendedName>
</protein>
<dbReference type="EMBL" id="GIBP01010887">
    <property type="protein sequence ID" value="NDV39856.1"/>
    <property type="molecule type" value="Transcribed_RNA"/>
</dbReference>
<name>A0A6B2LTL0_9EUKA</name>
<accession>A0A6B2LTL0</accession>
<dbReference type="PANTHER" id="PTHR12649:SF11">
    <property type="entry name" value="PEPTIDYL-TRNA HYDROLASE 2, MITOCHONDRIAL"/>
    <property type="match status" value="1"/>
</dbReference>
<dbReference type="Gene3D" id="3.40.1490.10">
    <property type="entry name" value="Bit1"/>
    <property type="match status" value="1"/>
</dbReference>
<dbReference type="GO" id="GO:0005829">
    <property type="term" value="C:cytosol"/>
    <property type="evidence" value="ECO:0007669"/>
    <property type="project" value="TreeGrafter"/>
</dbReference>
<evidence type="ECO:0000256" key="4">
    <source>
        <dbReference type="ARBA" id="ARBA00048707"/>
    </source>
</evidence>
<evidence type="ECO:0000256" key="2">
    <source>
        <dbReference type="ARBA" id="ARBA00022801"/>
    </source>
</evidence>
<dbReference type="PANTHER" id="PTHR12649">
    <property type="entry name" value="PEPTIDYL-TRNA HYDROLASE 2"/>
    <property type="match status" value="1"/>
</dbReference>
<reference evidence="5" key="1">
    <citation type="journal article" date="2020" name="J. Eukaryot. Microbiol.">
        <title>De novo Sequencing, Assembly and Annotation of the Transcriptome for the Free-Living Testate Amoeba Arcella intermedia.</title>
        <authorList>
            <person name="Ribeiro G.M."/>
            <person name="Porfirio-Sousa A.L."/>
            <person name="Maurer-Alcala X.X."/>
            <person name="Katz L.A."/>
            <person name="Lahr D.J.G."/>
        </authorList>
    </citation>
    <scope>NUCLEOTIDE SEQUENCE</scope>
</reference>
<comment type="catalytic activity">
    <reaction evidence="4">
        <text>an N-acyl-L-alpha-aminoacyl-tRNA + H2O = an N-acyl-L-amino acid + a tRNA + H(+)</text>
        <dbReference type="Rhea" id="RHEA:54448"/>
        <dbReference type="Rhea" id="RHEA-COMP:10123"/>
        <dbReference type="Rhea" id="RHEA-COMP:13883"/>
        <dbReference type="ChEBI" id="CHEBI:15377"/>
        <dbReference type="ChEBI" id="CHEBI:15378"/>
        <dbReference type="ChEBI" id="CHEBI:59874"/>
        <dbReference type="ChEBI" id="CHEBI:78442"/>
        <dbReference type="ChEBI" id="CHEBI:138191"/>
        <dbReference type="EC" id="3.1.1.29"/>
    </reaction>
</comment>
<dbReference type="FunFam" id="3.40.1490.10:FF:000002">
    <property type="entry name" value="Peptidyl-tRNA hydrolase 2, mitochondrial"/>
    <property type="match status" value="1"/>
</dbReference>
<dbReference type="Pfam" id="PF01981">
    <property type="entry name" value="PTH2"/>
    <property type="match status" value="1"/>
</dbReference>
<comment type="similarity">
    <text evidence="3">Belongs to the PTH2 family.</text>
</comment>
<dbReference type="AlphaFoldDB" id="A0A6B2LTL0"/>
<dbReference type="InterPro" id="IPR023476">
    <property type="entry name" value="Pep_tRNA_hydro_II_dom_sf"/>
</dbReference>
<dbReference type="EC" id="3.1.1.29" evidence="1"/>
<keyword evidence="2" id="KW-0378">Hydrolase</keyword>
<dbReference type="GO" id="GO:0004045">
    <property type="term" value="F:peptidyl-tRNA hydrolase activity"/>
    <property type="evidence" value="ECO:0007669"/>
    <property type="project" value="UniProtKB-EC"/>
</dbReference>
<evidence type="ECO:0000256" key="1">
    <source>
        <dbReference type="ARBA" id="ARBA00013260"/>
    </source>
</evidence>
<evidence type="ECO:0000256" key="3">
    <source>
        <dbReference type="ARBA" id="ARBA00038050"/>
    </source>
</evidence>
<sequence>MSTGKIAAQCAHAAIGIYKRISSSSPAVLQKWEKSGQKKVVVGIADDKEMNKLEMEAIQQNLPTHKVRDAGRTEVEPGTSTVLAVIGPSWQVDQVTGHLHLYK</sequence>
<dbReference type="InterPro" id="IPR002833">
    <property type="entry name" value="PTH2"/>
</dbReference>
<organism evidence="5">
    <name type="scientific">Arcella intermedia</name>
    <dbReference type="NCBI Taxonomy" id="1963864"/>
    <lineage>
        <taxon>Eukaryota</taxon>
        <taxon>Amoebozoa</taxon>
        <taxon>Tubulinea</taxon>
        <taxon>Elardia</taxon>
        <taxon>Arcellinida</taxon>
        <taxon>Sphaerothecina</taxon>
        <taxon>Arcellidae</taxon>
        <taxon>Arcella</taxon>
    </lineage>
</organism>
<evidence type="ECO:0000313" key="5">
    <source>
        <dbReference type="EMBL" id="NDV39856.1"/>
    </source>
</evidence>
<dbReference type="SUPFAM" id="SSF102462">
    <property type="entry name" value="Peptidyl-tRNA hydrolase II"/>
    <property type="match status" value="1"/>
</dbReference>